<accession>A0ACD0NRE9</accession>
<proteinExistence type="predicted"/>
<reference evidence="1 2" key="1">
    <citation type="journal article" date="2018" name="Mol. Biol. Evol.">
        <title>Broad Genomic Sampling Reveals a Smut Pathogenic Ancestry of the Fungal Clade Ustilaginomycotina.</title>
        <authorList>
            <person name="Kijpornyongpan T."/>
            <person name="Mondo S.J."/>
            <person name="Barry K."/>
            <person name="Sandor L."/>
            <person name="Lee J."/>
            <person name="Lipzen A."/>
            <person name="Pangilinan J."/>
            <person name="LaButti K."/>
            <person name="Hainaut M."/>
            <person name="Henrissat B."/>
            <person name="Grigoriev I.V."/>
            <person name="Spatafora J.W."/>
            <person name="Aime M.C."/>
        </authorList>
    </citation>
    <scope>NUCLEOTIDE SEQUENCE [LARGE SCALE GENOMIC DNA]</scope>
    <source>
        <strain evidence="1 2">SA 807</strain>
    </source>
</reference>
<dbReference type="Proteomes" id="UP000245626">
    <property type="component" value="Unassembled WGS sequence"/>
</dbReference>
<evidence type="ECO:0000313" key="1">
    <source>
        <dbReference type="EMBL" id="PWN48357.1"/>
    </source>
</evidence>
<evidence type="ECO:0000313" key="2">
    <source>
        <dbReference type="Proteomes" id="UP000245626"/>
    </source>
</evidence>
<name>A0ACD0NRE9_9BASI</name>
<sequence length="737" mass="81462">MHPIVAKALRRSPPRSFSSSSTKPPTLPSSRVRIHTKNSKEESLPNSPPSRPSESSKTCFGTKFRARKSFTLPSTVPSWYAGHMARAMRSMPYLLARQPPPLVIEARDSRLPLTSINPAFEQLLRNAPSFPSLSESRKNANSYWNSRRLIVYTKRDLIDRKIEEPLRKSFLKHGEGQEVIFVDTRNNKDVRKVLDWVNRKARRLILSNPAGGEGAAEPRSERAEKRAKSKLSGAFRYTPTPEVGVRLLILGMPNVGKSSLLNALRRVGTGKGKAASTAPQPGHTRKLTGTVRISKSGPADLKFMDSQVDGSGSGTSLMAREAKGEIDPPVYVYDTPGVMVPYLGRGRDGAERGVKLAVAAGIKSSLFDIQMLADYLLFRFNLKYEHSLRRWEQSLTSKGTGGAKGEEAPPPPLPLYISHLPMMKASIGEAKAEEGFAGGATNSITEFLDRLACKAPGTLSKGGVRDLDAAAEFFVQRWREGKIGQGQGELDLGLGEVEAEVRTDAMASGEEDRWIYRHDEATTSSSSAETLEDRIDRLVARHFKDVELALEEKKRGNKSPSSRAFGAKDSVKEGGISSGSKTFTGRSQIHNVQRAAEVGVVKDGNQVERGEENLPVEEEKRLDAVEVEEGRWEGAPPPTTASSIPPPPSSPSESSTGDERSIQEEAEKPPLPFSISNHELRQRKLKQEKAIRLQRKKEKGIIPERKSKKRSYMPLRGRERKKVWILSRKRRSGKSKK</sequence>
<keyword evidence="2" id="KW-1185">Reference proteome</keyword>
<gene>
    <name evidence="1" type="ORF">IE53DRAFT_333857</name>
</gene>
<protein>
    <submittedName>
        <fullName evidence="1">Uncharacterized protein</fullName>
    </submittedName>
</protein>
<dbReference type="EMBL" id="KZ820218">
    <property type="protein sequence ID" value="PWN48357.1"/>
    <property type="molecule type" value="Genomic_DNA"/>
</dbReference>
<organism evidence="1 2">
    <name type="scientific">Violaceomyces palustris</name>
    <dbReference type="NCBI Taxonomy" id="1673888"/>
    <lineage>
        <taxon>Eukaryota</taxon>
        <taxon>Fungi</taxon>
        <taxon>Dikarya</taxon>
        <taxon>Basidiomycota</taxon>
        <taxon>Ustilaginomycotina</taxon>
        <taxon>Ustilaginomycetes</taxon>
        <taxon>Violaceomycetales</taxon>
        <taxon>Violaceomycetaceae</taxon>
        <taxon>Violaceomyces</taxon>
    </lineage>
</organism>